<evidence type="ECO:0000313" key="1">
    <source>
        <dbReference type="EMBL" id="KAL2057119.1"/>
    </source>
</evidence>
<comment type="caution">
    <text evidence="1">The sequence shown here is derived from an EMBL/GenBank/DDBJ whole genome shotgun (WGS) entry which is preliminary data.</text>
</comment>
<organism evidence="1 2">
    <name type="scientific">Lepraria finkii</name>
    <dbReference type="NCBI Taxonomy" id="1340010"/>
    <lineage>
        <taxon>Eukaryota</taxon>
        <taxon>Fungi</taxon>
        <taxon>Dikarya</taxon>
        <taxon>Ascomycota</taxon>
        <taxon>Pezizomycotina</taxon>
        <taxon>Lecanoromycetes</taxon>
        <taxon>OSLEUM clade</taxon>
        <taxon>Lecanoromycetidae</taxon>
        <taxon>Lecanorales</taxon>
        <taxon>Lecanorineae</taxon>
        <taxon>Stereocaulaceae</taxon>
        <taxon>Lepraria</taxon>
    </lineage>
</organism>
<protein>
    <submittedName>
        <fullName evidence="1">Uncharacterized protein</fullName>
    </submittedName>
</protein>
<reference evidence="1 2" key="1">
    <citation type="submission" date="2024-09" db="EMBL/GenBank/DDBJ databases">
        <title>Rethinking Asexuality: The Enigmatic Case of Functional Sexual Genes in Lepraria (Stereocaulaceae).</title>
        <authorList>
            <person name="Doellman M."/>
            <person name="Sun Y."/>
            <person name="Barcenas-Pena A."/>
            <person name="Lumbsch H.T."/>
            <person name="Grewe F."/>
        </authorList>
    </citation>
    <scope>NUCLEOTIDE SEQUENCE [LARGE SCALE GENOMIC DNA]</scope>
    <source>
        <strain evidence="1 2">Grewe 0041</strain>
    </source>
</reference>
<accession>A0ABR4BH11</accession>
<gene>
    <name evidence="1" type="ORF">ABVK25_002858</name>
</gene>
<proteinExistence type="predicted"/>
<evidence type="ECO:0000313" key="2">
    <source>
        <dbReference type="Proteomes" id="UP001590951"/>
    </source>
</evidence>
<dbReference type="InterPro" id="IPR025533">
    <property type="entry name" value="DUF4419"/>
</dbReference>
<sequence>MHKKLDRLSTFDPEPAQFRQLLQPVISHFVKSFNHPAAKDTIAFWRKTFSSREGGGGTV</sequence>
<dbReference type="EMBL" id="JBHFEH010000006">
    <property type="protein sequence ID" value="KAL2057119.1"/>
    <property type="molecule type" value="Genomic_DNA"/>
</dbReference>
<dbReference type="Pfam" id="PF14388">
    <property type="entry name" value="DUF4419"/>
    <property type="match status" value="1"/>
</dbReference>
<name>A0ABR4BH11_9LECA</name>
<keyword evidence="2" id="KW-1185">Reference proteome</keyword>
<dbReference type="Proteomes" id="UP001590951">
    <property type="component" value="Unassembled WGS sequence"/>
</dbReference>
<feature type="non-terminal residue" evidence="1">
    <location>
        <position position="59"/>
    </location>
</feature>